<dbReference type="GO" id="GO:0000976">
    <property type="term" value="F:transcription cis-regulatory region binding"/>
    <property type="evidence" value="ECO:0007669"/>
    <property type="project" value="TreeGrafter"/>
</dbReference>
<dbReference type="InterPro" id="IPR005119">
    <property type="entry name" value="LysR_subst-bd"/>
</dbReference>
<dbReference type="InterPro" id="IPR000847">
    <property type="entry name" value="LysR_HTH_N"/>
</dbReference>
<dbReference type="SUPFAM" id="SSF46785">
    <property type="entry name" value="Winged helix' DNA-binding domain"/>
    <property type="match status" value="1"/>
</dbReference>
<keyword evidence="4" id="KW-0804">Transcription</keyword>
<keyword evidence="2" id="KW-0805">Transcription regulation</keyword>
<organism evidence="6 7">
    <name type="scientific">Sporomusa ovata</name>
    <dbReference type="NCBI Taxonomy" id="2378"/>
    <lineage>
        <taxon>Bacteria</taxon>
        <taxon>Bacillati</taxon>
        <taxon>Bacillota</taxon>
        <taxon>Negativicutes</taxon>
        <taxon>Selenomonadales</taxon>
        <taxon>Sporomusaceae</taxon>
        <taxon>Sporomusa</taxon>
    </lineage>
</organism>
<dbReference type="Pfam" id="PF03466">
    <property type="entry name" value="LysR_substrate"/>
    <property type="match status" value="1"/>
</dbReference>
<evidence type="ECO:0000256" key="3">
    <source>
        <dbReference type="ARBA" id="ARBA00023125"/>
    </source>
</evidence>
<dbReference type="RefSeq" id="WP_021171171.1">
    <property type="nucleotide sequence ID" value="NZ_CTRP01000016.1"/>
</dbReference>
<dbReference type="PROSITE" id="PS50931">
    <property type="entry name" value="HTH_LYSR"/>
    <property type="match status" value="1"/>
</dbReference>
<evidence type="ECO:0000313" key="7">
    <source>
        <dbReference type="Proteomes" id="UP000049855"/>
    </source>
</evidence>
<evidence type="ECO:0000256" key="4">
    <source>
        <dbReference type="ARBA" id="ARBA00023163"/>
    </source>
</evidence>
<dbReference type="SUPFAM" id="SSF53850">
    <property type="entry name" value="Periplasmic binding protein-like II"/>
    <property type="match status" value="1"/>
</dbReference>
<dbReference type="PANTHER" id="PTHR30126">
    <property type="entry name" value="HTH-TYPE TRANSCRIPTIONAL REGULATOR"/>
    <property type="match status" value="1"/>
</dbReference>
<dbReference type="InterPro" id="IPR036388">
    <property type="entry name" value="WH-like_DNA-bd_sf"/>
</dbReference>
<sequence>MELRQLKTFVTIAKQGSFVQTADALGYAQSTITNHIQNLENEMGVRLFERLGHRICLTAQGKALLSYAEQVIKLTSEAGKVIANPDVPQGVLTIGTNESLGTYRLPTLLQAYRKAYPKVEMVLKFVNCDAIYDDIRNNRIDVGVIINNKVWEYDLIAEDISREQMLFLAAPNHPLAQKEKVRPYDLAEICVILTEPGCSYRLTLEKFLKDFRTTPQSILEASSIETIKQLIMLGLGISMLPRFTVEKELAEGQIQPLRWDEPIPNYTVQLLYHKDKWISPTLQAFFQVVRTRQTDDGPATHQLYP</sequence>
<feature type="domain" description="HTH lysR-type" evidence="5">
    <location>
        <begin position="1"/>
        <end position="58"/>
    </location>
</feature>
<dbReference type="GO" id="GO:0003700">
    <property type="term" value="F:DNA-binding transcription factor activity"/>
    <property type="evidence" value="ECO:0007669"/>
    <property type="project" value="InterPro"/>
</dbReference>
<dbReference type="Gene3D" id="3.40.190.290">
    <property type="match status" value="1"/>
</dbReference>
<name>A0A0U1L5I8_9FIRM</name>
<keyword evidence="7" id="KW-1185">Reference proteome</keyword>
<reference evidence="7" key="1">
    <citation type="submission" date="2015-03" db="EMBL/GenBank/DDBJ databases">
        <authorList>
            <person name="Nijsse Bart"/>
        </authorList>
    </citation>
    <scope>NUCLEOTIDE SEQUENCE [LARGE SCALE GENOMIC DNA]</scope>
</reference>
<dbReference type="PRINTS" id="PR00039">
    <property type="entry name" value="HTHLYSR"/>
</dbReference>
<comment type="similarity">
    <text evidence="1">Belongs to the LysR transcriptional regulatory family.</text>
</comment>
<dbReference type="Pfam" id="PF00126">
    <property type="entry name" value="HTH_1"/>
    <property type="match status" value="1"/>
</dbReference>
<dbReference type="Proteomes" id="UP000049855">
    <property type="component" value="Unassembled WGS sequence"/>
</dbReference>
<dbReference type="InterPro" id="IPR036390">
    <property type="entry name" value="WH_DNA-bd_sf"/>
</dbReference>
<dbReference type="PANTHER" id="PTHR30126:SF100">
    <property type="entry name" value="LYSR-FAMILY TRANSCRIPTIONAL REGULATOR"/>
    <property type="match status" value="1"/>
</dbReference>
<evidence type="ECO:0000256" key="1">
    <source>
        <dbReference type="ARBA" id="ARBA00009437"/>
    </source>
</evidence>
<evidence type="ECO:0000313" key="6">
    <source>
        <dbReference type="EMBL" id="CQR74956.1"/>
    </source>
</evidence>
<dbReference type="EMBL" id="CTRP01000016">
    <property type="protein sequence ID" value="CQR74956.1"/>
    <property type="molecule type" value="Genomic_DNA"/>
</dbReference>
<gene>
    <name evidence="6" type="ORF">SpAn4DRAFT_4313</name>
</gene>
<protein>
    <submittedName>
        <fullName evidence="6">Chromosome initiation inhibitor</fullName>
    </submittedName>
</protein>
<evidence type="ECO:0000259" key="5">
    <source>
        <dbReference type="PROSITE" id="PS50931"/>
    </source>
</evidence>
<proteinExistence type="inferred from homology"/>
<dbReference type="FunFam" id="1.10.10.10:FF:000001">
    <property type="entry name" value="LysR family transcriptional regulator"/>
    <property type="match status" value="1"/>
</dbReference>
<dbReference type="AlphaFoldDB" id="A0A0U1L5I8"/>
<dbReference type="CDD" id="cd05466">
    <property type="entry name" value="PBP2_LTTR_substrate"/>
    <property type="match status" value="1"/>
</dbReference>
<evidence type="ECO:0000256" key="2">
    <source>
        <dbReference type="ARBA" id="ARBA00023015"/>
    </source>
</evidence>
<accession>A0A0U1L5I8</accession>
<keyword evidence="3" id="KW-0238">DNA-binding</keyword>
<dbReference type="Gene3D" id="1.10.10.10">
    <property type="entry name" value="Winged helix-like DNA-binding domain superfamily/Winged helix DNA-binding domain"/>
    <property type="match status" value="1"/>
</dbReference>